<evidence type="ECO:0000256" key="2">
    <source>
        <dbReference type="ARBA" id="ARBA00012652"/>
    </source>
</evidence>
<dbReference type="InterPro" id="IPR035396">
    <property type="entry name" value="Bac_rhamnosid6H"/>
</dbReference>
<comment type="catalytic activity">
    <reaction evidence="1">
        <text>Hydrolysis of terminal non-reducing alpha-L-rhamnose residues in alpha-L-rhamnosides.</text>
        <dbReference type="EC" id="3.2.1.40"/>
    </reaction>
</comment>
<feature type="signal peptide" evidence="4">
    <location>
        <begin position="1"/>
        <end position="22"/>
    </location>
</feature>
<reference evidence="9 10" key="1">
    <citation type="submission" date="2019-04" db="EMBL/GenBank/DDBJ databases">
        <authorList>
            <person name="Van Vliet M D."/>
        </authorList>
    </citation>
    <scope>NUCLEOTIDE SEQUENCE [LARGE SCALE GENOMIC DNA]</scope>
    <source>
        <strain evidence="9 10">F1</strain>
    </source>
</reference>
<dbReference type="InterPro" id="IPR016007">
    <property type="entry name" value="Alpha_rhamnosid"/>
</dbReference>
<dbReference type="EC" id="3.2.1.40" evidence="2"/>
<sequence>MKRFGMTVFLVSLLAGLPPAGADGLQRAQWVGLTNDRRPAEWSARDVVFNRPPHDISSWKPTEAELRSTPRKSFISPLLRKEFSVKKEIESAIVSVCGLGLYELWINGSKVGDQVLAPAQTSYDERAFYNVFDVTQQIRRGGNAIGLMLGNGFYGQNVAFAPNLSYGAPRAKAELLIKHADGSTWSVLSDDSWRAMGGPVVFDNVYLGETFDARRLPPDWSSAGFNDSKWLPVEIMDAPGGRLEEQQLEPMRKVRKVEPVAVWPAEEGWIVDMGENMTGWLQIAVNEKKGTVVQMRFAEHLMPNRRNIDTASTGIHATGGEQKDIYICRGGGKKETWEPRFTYHGFRYVQITGLSSKPDAGDMTGWFVRTDVEKIGSFQCSDELINRFYEVSMRTIEGNLQGLLSDCPHRERCAWMGDMHAVGEAASYNFDLRKFWPKVARDIETMLGEGGGNEKAGLPNDPRAPCNIAVGKRNCGQARPDWGAATVLVPWYSYLYYGDMDLVKEAWPMMEGWMAYLNEFALKDGMVGDGYGDWCPPGSNAKMDTPPALTSTALYYQSLMAMQTMAKALDKPVEAAQYAEQAAVVKQAFNKRFYKTSDVPVEPVPEGTEIVIVKALYGSSSKQIDLTPKLRSLVASNKYTFKITNPFVGKDPAPGQKKKLELEYTVNGKLEKQTVNENSDVYFFRKSVAGYGSQTGNAVALFSGLVPDGKEQLVADGLASLIMGKEGGHYTTGIFGHRPLYTQLNDYGHGDVTRHLWRIIDWPSLGFMTEKHDLTTWPEVPYNWDTTRRYLRNSFNHPMHSGFAAAFHESLGGIRPDPETPGFKNIILKPCFLHDLEWAKASVQSPQGLISSHWKREGGQVIWQVVIPPDTTATVEFPNGRKSETIYGGSHEFSVKM</sequence>
<dbReference type="InterPro" id="IPR035398">
    <property type="entry name" value="Bac_rhamnosid_C"/>
</dbReference>
<dbReference type="Gene3D" id="2.60.420.10">
    <property type="entry name" value="Maltose phosphorylase, domain 3"/>
    <property type="match status" value="1"/>
</dbReference>
<evidence type="ECO:0000259" key="6">
    <source>
        <dbReference type="Pfam" id="PF08531"/>
    </source>
</evidence>
<evidence type="ECO:0000259" key="8">
    <source>
        <dbReference type="Pfam" id="PF17390"/>
    </source>
</evidence>
<dbReference type="Pfam" id="PF05592">
    <property type="entry name" value="Bac_rhamnosid"/>
    <property type="match status" value="1"/>
</dbReference>
<dbReference type="Pfam" id="PF17389">
    <property type="entry name" value="Bac_rhamnosid6H"/>
    <property type="match status" value="2"/>
</dbReference>
<feature type="domain" description="Bacterial alpha-L-rhamnosidase N-terminal" evidence="6">
    <location>
        <begin position="87"/>
        <end position="254"/>
    </location>
</feature>
<dbReference type="AlphaFoldDB" id="A0A6C2TYE9"/>
<dbReference type="RefSeq" id="WP_136078317.1">
    <property type="nucleotide sequence ID" value="NZ_CAAHFG010000001.1"/>
</dbReference>
<dbReference type="GO" id="GO:0030596">
    <property type="term" value="F:alpha-L-rhamnosidase activity"/>
    <property type="evidence" value="ECO:0007669"/>
    <property type="project" value="UniProtKB-EC"/>
</dbReference>
<evidence type="ECO:0000259" key="5">
    <source>
        <dbReference type="Pfam" id="PF05592"/>
    </source>
</evidence>
<dbReference type="GO" id="GO:0005975">
    <property type="term" value="P:carbohydrate metabolic process"/>
    <property type="evidence" value="ECO:0007669"/>
    <property type="project" value="InterPro"/>
</dbReference>
<dbReference type="InterPro" id="IPR013737">
    <property type="entry name" value="Bac_rhamnosid_N"/>
</dbReference>
<feature type="domain" description="Alpha-L-rhamnosidase six-hairpin glycosidase" evidence="7">
    <location>
        <begin position="374"/>
        <end position="597"/>
    </location>
</feature>
<dbReference type="InterPro" id="IPR012341">
    <property type="entry name" value="6hp_glycosidase-like_sf"/>
</dbReference>
<evidence type="ECO:0000313" key="10">
    <source>
        <dbReference type="Proteomes" id="UP000366872"/>
    </source>
</evidence>
<proteinExistence type="predicted"/>
<dbReference type="SUPFAM" id="SSF48208">
    <property type="entry name" value="Six-hairpin glycosidases"/>
    <property type="match status" value="1"/>
</dbReference>
<dbReference type="Pfam" id="PF17390">
    <property type="entry name" value="Bac_rhamnosid_C"/>
    <property type="match status" value="1"/>
</dbReference>
<evidence type="ECO:0000256" key="4">
    <source>
        <dbReference type="SAM" id="SignalP"/>
    </source>
</evidence>
<organism evidence="9 10">
    <name type="scientific">Pontiella desulfatans</name>
    <dbReference type="NCBI Taxonomy" id="2750659"/>
    <lineage>
        <taxon>Bacteria</taxon>
        <taxon>Pseudomonadati</taxon>
        <taxon>Kiritimatiellota</taxon>
        <taxon>Kiritimatiellia</taxon>
        <taxon>Kiritimatiellales</taxon>
        <taxon>Pontiellaceae</taxon>
        <taxon>Pontiella</taxon>
    </lineage>
</organism>
<dbReference type="Proteomes" id="UP000366872">
    <property type="component" value="Unassembled WGS sequence"/>
</dbReference>
<dbReference type="InterPro" id="IPR008928">
    <property type="entry name" value="6-hairpin_glycosidase_sf"/>
</dbReference>
<dbReference type="Gene3D" id="1.50.10.10">
    <property type="match status" value="1"/>
</dbReference>
<feature type="domain" description="Alpha-L-rhamnosidase six-hairpin glycosidase" evidence="7">
    <location>
        <begin position="685"/>
        <end position="808"/>
    </location>
</feature>
<keyword evidence="10" id="KW-1185">Reference proteome</keyword>
<protein>
    <recommendedName>
        <fullName evidence="2">alpha-L-rhamnosidase</fullName>
        <ecNumber evidence="2">3.2.1.40</ecNumber>
    </recommendedName>
</protein>
<feature type="chain" id="PRO_5025396598" description="alpha-L-rhamnosidase" evidence="4">
    <location>
        <begin position="23"/>
        <end position="897"/>
    </location>
</feature>
<evidence type="ECO:0000313" key="9">
    <source>
        <dbReference type="EMBL" id="VGO12672.1"/>
    </source>
</evidence>
<name>A0A6C2TYE9_PONDE</name>
<dbReference type="Pfam" id="PF08531">
    <property type="entry name" value="Bac_rhamnosid_N"/>
    <property type="match status" value="1"/>
</dbReference>
<keyword evidence="4" id="KW-0732">Signal</keyword>
<evidence type="ECO:0000256" key="3">
    <source>
        <dbReference type="ARBA" id="ARBA00022801"/>
    </source>
</evidence>
<dbReference type="EMBL" id="CAAHFG010000001">
    <property type="protein sequence ID" value="VGO12672.1"/>
    <property type="molecule type" value="Genomic_DNA"/>
</dbReference>
<keyword evidence="3" id="KW-0378">Hydrolase</keyword>
<evidence type="ECO:0000256" key="1">
    <source>
        <dbReference type="ARBA" id="ARBA00001445"/>
    </source>
</evidence>
<gene>
    <name evidence="9" type="ORF">PDESU_01225</name>
</gene>
<evidence type="ECO:0000259" key="7">
    <source>
        <dbReference type="Pfam" id="PF17389"/>
    </source>
</evidence>
<dbReference type="PANTHER" id="PTHR33307:SF6">
    <property type="entry name" value="ALPHA-RHAMNOSIDASE (EUROFUNG)-RELATED"/>
    <property type="match status" value="1"/>
</dbReference>
<dbReference type="Gene3D" id="2.60.120.260">
    <property type="entry name" value="Galactose-binding domain-like"/>
    <property type="match status" value="2"/>
</dbReference>
<dbReference type="InterPro" id="IPR008902">
    <property type="entry name" value="Rhamnosid_concanavalin"/>
</dbReference>
<accession>A0A6C2TYE9</accession>
<feature type="domain" description="Alpha-L-rhamnosidase concanavalin-like" evidence="5">
    <location>
        <begin position="267"/>
        <end position="368"/>
    </location>
</feature>
<dbReference type="PANTHER" id="PTHR33307">
    <property type="entry name" value="ALPHA-RHAMNOSIDASE (EUROFUNG)"/>
    <property type="match status" value="1"/>
</dbReference>
<feature type="domain" description="Alpha-L-rhamnosidase C-terminal" evidence="8">
    <location>
        <begin position="813"/>
        <end position="884"/>
    </location>
</feature>